<dbReference type="GeneID" id="8245369"/>
<evidence type="ECO:0000313" key="5">
    <source>
        <dbReference type="EMBL" id="ACO64986.1"/>
    </source>
</evidence>
<dbReference type="RefSeq" id="XP_002503728.1">
    <property type="nucleotide sequence ID" value="XM_002503682.1"/>
</dbReference>
<evidence type="ECO:0000256" key="2">
    <source>
        <dbReference type="ARBA" id="ARBA00022679"/>
    </source>
</evidence>
<keyword evidence="6" id="KW-1185">Reference proteome</keyword>
<dbReference type="SUPFAM" id="SSF55729">
    <property type="entry name" value="Acyl-CoA N-acyltransferases (Nat)"/>
    <property type="match status" value="1"/>
</dbReference>
<reference evidence="5 6" key="1">
    <citation type="journal article" date="2009" name="Science">
        <title>Green evolution and dynamic adaptations revealed by genomes of the marine picoeukaryotes Micromonas.</title>
        <authorList>
            <person name="Worden A.Z."/>
            <person name="Lee J.H."/>
            <person name="Mock T."/>
            <person name="Rouze P."/>
            <person name="Simmons M.P."/>
            <person name="Aerts A.L."/>
            <person name="Allen A.E."/>
            <person name="Cuvelier M.L."/>
            <person name="Derelle E."/>
            <person name="Everett M.V."/>
            <person name="Foulon E."/>
            <person name="Grimwood J."/>
            <person name="Gundlach H."/>
            <person name="Henrissat B."/>
            <person name="Napoli C."/>
            <person name="McDonald S.M."/>
            <person name="Parker M.S."/>
            <person name="Rombauts S."/>
            <person name="Salamov A."/>
            <person name="Von Dassow P."/>
            <person name="Badger J.H."/>
            <person name="Coutinho P.M."/>
            <person name="Demir E."/>
            <person name="Dubchak I."/>
            <person name="Gentemann C."/>
            <person name="Eikrem W."/>
            <person name="Gready J.E."/>
            <person name="John U."/>
            <person name="Lanier W."/>
            <person name="Lindquist E.A."/>
            <person name="Lucas S."/>
            <person name="Mayer K.F."/>
            <person name="Moreau H."/>
            <person name="Not F."/>
            <person name="Otillar R."/>
            <person name="Panaud O."/>
            <person name="Pangilinan J."/>
            <person name="Paulsen I."/>
            <person name="Piegu B."/>
            <person name="Poliakov A."/>
            <person name="Robbens S."/>
            <person name="Schmutz J."/>
            <person name="Toulza E."/>
            <person name="Wyss T."/>
            <person name="Zelensky A."/>
            <person name="Zhou K."/>
            <person name="Armbrust E.V."/>
            <person name="Bhattacharya D."/>
            <person name="Goodenough U.W."/>
            <person name="Van de Peer Y."/>
            <person name="Grigoriev I.V."/>
        </authorList>
    </citation>
    <scope>NUCLEOTIDE SEQUENCE [LARGE SCALE GENOMIC DNA]</scope>
    <source>
        <strain evidence="6">RCC299 / NOUM17</strain>
    </source>
</reference>
<dbReference type="Gene3D" id="3.40.630.30">
    <property type="match status" value="1"/>
</dbReference>
<dbReference type="InterPro" id="IPR039135">
    <property type="entry name" value="NAT9-like"/>
</dbReference>
<dbReference type="GO" id="GO:0008080">
    <property type="term" value="F:N-acetyltransferase activity"/>
    <property type="evidence" value="ECO:0007669"/>
    <property type="project" value="InterPro"/>
</dbReference>
<comment type="similarity">
    <text evidence="1">Belongs to the acetyltransferase family. GNAT subfamily.</text>
</comment>
<dbReference type="PANTHER" id="PTHR13256">
    <property type="entry name" value="N-ACETYLTRANSFERASE 9"/>
    <property type="match status" value="1"/>
</dbReference>
<evidence type="ECO:0000259" key="4">
    <source>
        <dbReference type="Pfam" id="PF13302"/>
    </source>
</evidence>
<proteinExistence type="inferred from homology"/>
<dbReference type="Pfam" id="PF13302">
    <property type="entry name" value="Acetyltransf_3"/>
    <property type="match status" value="1"/>
</dbReference>
<evidence type="ECO:0000256" key="1">
    <source>
        <dbReference type="ARBA" id="ARBA00009342"/>
    </source>
</evidence>
<keyword evidence="2" id="KW-0808">Transferase</keyword>
<dbReference type="EMBL" id="CP001328">
    <property type="protein sequence ID" value="ACO64986.1"/>
    <property type="molecule type" value="Genomic_DNA"/>
</dbReference>
<dbReference type="OMA" id="WHVPRYH"/>
<dbReference type="eggNOG" id="KOG4135">
    <property type="taxonomic scope" value="Eukaryota"/>
</dbReference>
<dbReference type="PANTHER" id="PTHR13256:SF16">
    <property type="entry name" value="ALPHA_BETA-TUBULIN-N-ACETYLTRANSFERASE 9"/>
    <property type="match status" value="1"/>
</dbReference>
<dbReference type="InterPro" id="IPR000182">
    <property type="entry name" value="GNAT_dom"/>
</dbReference>
<sequence>MRHNANLVLRGARCTLVPYRREHVPRYHEWMKDPAIREATASEPLSIEEEHAMQEEWAADESKCTFILCDNTLPPGVGAMCGDVNIFLNDHDDPKHTAEIEIMVAERGSRRKGIAVEALEIFMSYCHMALGVKTFRAKIGFDNAPSLALFRDKMKFREKSVSDVFREVTLEHVSTIAVWVEGDGWADDGEMGETWRRVFPEWGIEISEYDGGPYAVGVGGG</sequence>
<dbReference type="KEGG" id="mis:MICPUN_60338"/>
<dbReference type="STRING" id="296587.C1EB82"/>
<evidence type="ECO:0000256" key="3">
    <source>
        <dbReference type="ARBA" id="ARBA00023315"/>
    </source>
</evidence>
<dbReference type="OrthoDB" id="5043642at2759"/>
<protein>
    <recommendedName>
        <fullName evidence="4">N-acetyltransferase domain-containing protein</fullName>
    </recommendedName>
</protein>
<dbReference type="FunCoup" id="C1EB82">
    <property type="interactions" value="1727"/>
</dbReference>
<dbReference type="Proteomes" id="UP000002009">
    <property type="component" value="Chromosome 7"/>
</dbReference>
<organism evidence="5 6">
    <name type="scientific">Micromonas commoda (strain RCC299 / NOUM17 / CCMP2709)</name>
    <name type="common">Picoplanktonic green alga</name>
    <dbReference type="NCBI Taxonomy" id="296587"/>
    <lineage>
        <taxon>Eukaryota</taxon>
        <taxon>Viridiplantae</taxon>
        <taxon>Chlorophyta</taxon>
        <taxon>Mamiellophyceae</taxon>
        <taxon>Mamiellales</taxon>
        <taxon>Mamiellaceae</taxon>
        <taxon>Micromonas</taxon>
    </lineage>
</organism>
<dbReference type="InParanoid" id="C1EB82"/>
<feature type="domain" description="N-acetyltransferase" evidence="4">
    <location>
        <begin position="13"/>
        <end position="150"/>
    </location>
</feature>
<gene>
    <name evidence="5" type="ORF">MICPUN_60338</name>
</gene>
<keyword evidence="3" id="KW-0012">Acyltransferase</keyword>
<dbReference type="AlphaFoldDB" id="C1EB82"/>
<accession>C1EB82</accession>
<name>C1EB82_MICCC</name>
<dbReference type="InterPro" id="IPR016181">
    <property type="entry name" value="Acyl_CoA_acyltransferase"/>
</dbReference>
<evidence type="ECO:0000313" key="6">
    <source>
        <dbReference type="Proteomes" id="UP000002009"/>
    </source>
</evidence>